<sequence length="197" mass="22065">RHRTGPATSDGSHFRWKHTGSRLKIRSFGSGTRPQDRSKPREPGGENWSGQTDGRRQHMQHWNLQYDKTIARVWKRQHNNPPRLLPEPPVQHARFPSGSKKCMVACEPWGTSCATKDTLCFDSKHIAGFIDLPRAPGHLGTYLTFQMINVGTSQLTLETTTLRSQLTDGNLVTAPACRLAFGWILSRLGLALIDLAT</sequence>
<evidence type="ECO:0000313" key="2">
    <source>
        <dbReference type="EMBL" id="KAG5981556.1"/>
    </source>
</evidence>
<feature type="compositionally biased region" description="Basic and acidic residues" evidence="1">
    <location>
        <begin position="34"/>
        <end position="44"/>
    </location>
</feature>
<dbReference type="EMBL" id="SRPW01004580">
    <property type="protein sequence ID" value="KAG5981556.1"/>
    <property type="molecule type" value="Genomic_DNA"/>
</dbReference>
<feature type="compositionally biased region" description="Basic residues" evidence="1">
    <location>
        <begin position="14"/>
        <end position="25"/>
    </location>
</feature>
<feature type="non-terminal residue" evidence="2">
    <location>
        <position position="1"/>
    </location>
</feature>
<organism evidence="2 3">
    <name type="scientific">Claviceps pusilla</name>
    <dbReference type="NCBI Taxonomy" id="123648"/>
    <lineage>
        <taxon>Eukaryota</taxon>
        <taxon>Fungi</taxon>
        <taxon>Dikarya</taxon>
        <taxon>Ascomycota</taxon>
        <taxon>Pezizomycotina</taxon>
        <taxon>Sordariomycetes</taxon>
        <taxon>Hypocreomycetidae</taxon>
        <taxon>Hypocreales</taxon>
        <taxon>Clavicipitaceae</taxon>
        <taxon>Claviceps</taxon>
    </lineage>
</organism>
<dbReference type="Proteomes" id="UP000748025">
    <property type="component" value="Unassembled WGS sequence"/>
</dbReference>
<name>A0A9P7N3A0_9HYPO</name>
<proteinExistence type="predicted"/>
<evidence type="ECO:0000313" key="3">
    <source>
        <dbReference type="Proteomes" id="UP000748025"/>
    </source>
</evidence>
<comment type="caution">
    <text evidence="2">The sequence shown here is derived from an EMBL/GenBank/DDBJ whole genome shotgun (WGS) entry which is preliminary data.</text>
</comment>
<evidence type="ECO:0000256" key="1">
    <source>
        <dbReference type="SAM" id="MobiDB-lite"/>
    </source>
</evidence>
<reference evidence="2" key="1">
    <citation type="journal article" date="2020" name="bioRxiv">
        <title>Whole genome comparisons of ergot fungi reveals the divergence and evolution of species within the genus Claviceps are the result of varying mechanisms driving genome evolution and host range expansion.</title>
        <authorList>
            <person name="Wyka S.A."/>
            <person name="Mondo S.J."/>
            <person name="Liu M."/>
            <person name="Dettman J."/>
            <person name="Nalam V."/>
            <person name="Broders K.D."/>
        </authorList>
    </citation>
    <scope>NUCLEOTIDE SEQUENCE</scope>
    <source>
        <strain evidence="2">CCC 602</strain>
    </source>
</reference>
<gene>
    <name evidence="2" type="ORF">E4U43_006585</name>
</gene>
<accession>A0A9P7N3A0</accession>
<dbReference type="AlphaFoldDB" id="A0A9P7N3A0"/>
<protein>
    <submittedName>
        <fullName evidence="2">Uncharacterized protein</fullName>
    </submittedName>
</protein>
<feature type="compositionally biased region" description="Polar residues" evidence="1">
    <location>
        <begin position="1"/>
        <end position="11"/>
    </location>
</feature>
<feature type="region of interest" description="Disordered" evidence="1">
    <location>
        <begin position="1"/>
        <end position="57"/>
    </location>
</feature>
<keyword evidence="3" id="KW-1185">Reference proteome</keyword>